<dbReference type="EMBL" id="JAKHEY010000005">
    <property type="protein sequence ID" value="MCZ9678454.1"/>
    <property type="molecule type" value="Genomic_DNA"/>
</dbReference>
<evidence type="ECO:0000313" key="4">
    <source>
        <dbReference type="Proteomes" id="UP001211420"/>
    </source>
</evidence>
<feature type="transmembrane region" description="Helical" evidence="1">
    <location>
        <begin position="42"/>
        <end position="59"/>
    </location>
</feature>
<protein>
    <submittedName>
        <fullName evidence="3">Uncharacterized protein</fullName>
    </submittedName>
</protein>
<organism evidence="3 5">
    <name type="scientific">Lactobacillus mulieris</name>
    <dbReference type="NCBI Taxonomy" id="2508708"/>
    <lineage>
        <taxon>Bacteria</taxon>
        <taxon>Bacillati</taxon>
        <taxon>Bacillota</taxon>
        <taxon>Bacilli</taxon>
        <taxon>Lactobacillales</taxon>
        <taxon>Lactobacillaceae</taxon>
        <taxon>Lactobacillus</taxon>
    </lineage>
</organism>
<dbReference type="EMBL" id="JAKHPW010000004">
    <property type="protein sequence ID" value="MCZ3622213.1"/>
    <property type="molecule type" value="Genomic_DNA"/>
</dbReference>
<name>A0AAW5WY02_9LACO</name>
<sequence>MDSKKVTIKKQELARRKRILLWTVFVILINFLQVYFKIWEFQVIAMIGTVYALYRVVVFDNDKNRYSSKYYDLAGQPLSRHHKKM</sequence>
<keyword evidence="1" id="KW-0812">Transmembrane</keyword>
<accession>A0AAW5WY02</accession>
<feature type="transmembrane region" description="Helical" evidence="1">
    <location>
        <begin position="20"/>
        <end position="36"/>
    </location>
</feature>
<dbReference type="Proteomes" id="UP001211566">
    <property type="component" value="Unassembled WGS sequence"/>
</dbReference>
<dbReference type="Proteomes" id="UP001211420">
    <property type="component" value="Unassembled WGS sequence"/>
</dbReference>
<proteinExistence type="predicted"/>
<reference evidence="3" key="1">
    <citation type="submission" date="2022-01" db="EMBL/GenBank/DDBJ databases">
        <title>STING isolate genome collection.</title>
        <authorList>
            <person name="France M."/>
            <person name="Rutt L."/>
            <person name="Humphrys M."/>
            <person name="Ravel J."/>
        </authorList>
    </citation>
    <scope>NUCLEOTIDE SEQUENCE</scope>
    <source>
        <strain evidence="3">C0081E5</strain>
    </source>
</reference>
<keyword evidence="1" id="KW-1133">Transmembrane helix</keyword>
<gene>
    <name evidence="2" type="ORF">L2772_04935</name>
    <name evidence="3" type="ORF">L2Z99_05080</name>
</gene>
<keyword evidence="1" id="KW-0472">Membrane</keyword>
<evidence type="ECO:0000313" key="2">
    <source>
        <dbReference type="EMBL" id="MCZ3622213.1"/>
    </source>
</evidence>
<keyword evidence="4" id="KW-1185">Reference proteome</keyword>
<dbReference type="AlphaFoldDB" id="A0AAW5WY02"/>
<evidence type="ECO:0000313" key="3">
    <source>
        <dbReference type="EMBL" id="MCZ9678454.1"/>
    </source>
</evidence>
<comment type="caution">
    <text evidence="3">The sequence shown here is derived from an EMBL/GenBank/DDBJ whole genome shotgun (WGS) entry which is preliminary data.</text>
</comment>
<evidence type="ECO:0000313" key="5">
    <source>
        <dbReference type="Proteomes" id="UP001211566"/>
    </source>
</evidence>
<evidence type="ECO:0000256" key="1">
    <source>
        <dbReference type="SAM" id="Phobius"/>
    </source>
</evidence>
<reference evidence="2 4" key="2">
    <citation type="submission" date="2022-01" db="EMBL/GenBank/DDBJ databases">
        <title>VMRC isolate genome collection.</title>
        <authorList>
            <person name="France M."/>
            <person name="Rutt L."/>
            <person name="Humphrys M."/>
            <person name="Ravel J."/>
        </authorList>
    </citation>
    <scope>NUCLEOTIDE SEQUENCE [LARGE SCALE GENOMIC DNA]</scope>
    <source>
        <strain evidence="2 4">C0172B4</strain>
    </source>
</reference>